<reference evidence="2 3" key="1">
    <citation type="submission" date="2023-03" db="EMBL/GenBank/DDBJ databases">
        <title>Genome insight into feeding habits of ladybird beetles.</title>
        <authorList>
            <person name="Li H.-S."/>
            <person name="Huang Y.-H."/>
            <person name="Pang H."/>
        </authorList>
    </citation>
    <scope>NUCLEOTIDE SEQUENCE [LARGE SCALE GENOMIC DNA]</scope>
    <source>
        <strain evidence="2">SYSU_2023b</strain>
        <tissue evidence="2">Whole body</tissue>
    </source>
</reference>
<dbReference type="Pfam" id="PF05250">
    <property type="entry name" value="UPF0193"/>
    <property type="match status" value="1"/>
</dbReference>
<evidence type="ECO:0000256" key="1">
    <source>
        <dbReference type="SAM" id="MobiDB-lite"/>
    </source>
</evidence>
<dbReference type="InterPro" id="IPR007914">
    <property type="entry name" value="UPF0193"/>
</dbReference>
<proteinExistence type="predicted"/>
<feature type="compositionally biased region" description="Basic residues" evidence="1">
    <location>
        <begin position="133"/>
        <end position="144"/>
    </location>
</feature>
<protein>
    <submittedName>
        <fullName evidence="2">Uncharacterized protein</fullName>
    </submittedName>
</protein>
<feature type="region of interest" description="Disordered" evidence="1">
    <location>
        <begin position="123"/>
        <end position="147"/>
    </location>
</feature>
<gene>
    <name evidence="2" type="ORF">WA026_011019</name>
</gene>
<dbReference type="PANTHER" id="PTHR28348:SF1">
    <property type="entry name" value="UPF0193 PROTEIN EVG1"/>
    <property type="match status" value="1"/>
</dbReference>
<evidence type="ECO:0000313" key="3">
    <source>
        <dbReference type="Proteomes" id="UP001431783"/>
    </source>
</evidence>
<evidence type="ECO:0000313" key="2">
    <source>
        <dbReference type="EMBL" id="KAK9885526.1"/>
    </source>
</evidence>
<organism evidence="2 3">
    <name type="scientific">Henosepilachna vigintioctopunctata</name>
    <dbReference type="NCBI Taxonomy" id="420089"/>
    <lineage>
        <taxon>Eukaryota</taxon>
        <taxon>Metazoa</taxon>
        <taxon>Ecdysozoa</taxon>
        <taxon>Arthropoda</taxon>
        <taxon>Hexapoda</taxon>
        <taxon>Insecta</taxon>
        <taxon>Pterygota</taxon>
        <taxon>Neoptera</taxon>
        <taxon>Endopterygota</taxon>
        <taxon>Coleoptera</taxon>
        <taxon>Polyphaga</taxon>
        <taxon>Cucujiformia</taxon>
        <taxon>Coccinelloidea</taxon>
        <taxon>Coccinellidae</taxon>
        <taxon>Epilachninae</taxon>
        <taxon>Epilachnini</taxon>
        <taxon>Henosepilachna</taxon>
    </lineage>
</organism>
<comment type="caution">
    <text evidence="2">The sequence shown here is derived from an EMBL/GenBank/DDBJ whole genome shotgun (WGS) entry which is preliminary data.</text>
</comment>
<accession>A0AAW1V078</accession>
<name>A0AAW1V078_9CUCU</name>
<sequence length="213" mass="24889">MTTQIHKMDWPSKNVSKGGIFHPAKVQFNSTTKNYLKMLMDESRMAMQQRRKSEYNLRDYESLPSTVRNTKKRLPAVTIRPGSSKRRSYETIAKSGALERESFVPKPTVNREEEKSRLQNAMAYGKDGPPKQIIKKPMPKKPQRFKPSQRFDELVQEIKEREDWLDEMTKLGQGKKYKDVIDLQIQERIREINRLDLDANDSSTPETTNRSTL</sequence>
<dbReference type="Proteomes" id="UP001431783">
    <property type="component" value="Unassembled WGS sequence"/>
</dbReference>
<keyword evidence="3" id="KW-1185">Reference proteome</keyword>
<dbReference type="PANTHER" id="PTHR28348">
    <property type="entry name" value="UPF0193 PROTEIN EVG1"/>
    <property type="match status" value="1"/>
</dbReference>
<dbReference type="EMBL" id="JARQZJ010000095">
    <property type="protein sequence ID" value="KAK9885526.1"/>
    <property type="molecule type" value="Genomic_DNA"/>
</dbReference>
<dbReference type="AlphaFoldDB" id="A0AAW1V078"/>